<comment type="caution">
    <text evidence="10">The sequence shown here is derived from an EMBL/GenBank/DDBJ whole genome shotgun (WGS) entry which is preliminary data.</text>
</comment>
<feature type="transmembrane region" description="Helical" evidence="7">
    <location>
        <begin position="452"/>
        <end position="474"/>
    </location>
</feature>
<name>A0A8J2MEW2_9BILA</name>
<keyword evidence="3 8" id="KW-0732">Signal</keyword>
<evidence type="ECO:0000256" key="8">
    <source>
        <dbReference type="SAM" id="SignalP"/>
    </source>
</evidence>
<evidence type="ECO:0000313" key="11">
    <source>
        <dbReference type="Proteomes" id="UP000746747"/>
    </source>
</evidence>
<evidence type="ECO:0000256" key="6">
    <source>
        <dbReference type="SAM" id="MobiDB-lite"/>
    </source>
</evidence>
<evidence type="ECO:0000256" key="4">
    <source>
        <dbReference type="ARBA" id="ARBA00022989"/>
    </source>
</evidence>
<feature type="signal peptide" evidence="8">
    <location>
        <begin position="1"/>
        <end position="21"/>
    </location>
</feature>
<dbReference type="PANTHER" id="PTHR21229:SF2">
    <property type="entry name" value="RE59932P"/>
    <property type="match status" value="1"/>
</dbReference>
<dbReference type="Proteomes" id="UP000746747">
    <property type="component" value="Unassembled WGS sequence"/>
</dbReference>
<evidence type="ECO:0000256" key="2">
    <source>
        <dbReference type="ARBA" id="ARBA00022692"/>
    </source>
</evidence>
<keyword evidence="4 7" id="KW-1133">Transmembrane helix</keyword>
<feature type="domain" description="GOST seven transmembrane" evidence="9">
    <location>
        <begin position="265"/>
        <end position="507"/>
    </location>
</feature>
<comment type="subcellular location">
    <subcellularLocation>
        <location evidence="1">Membrane</location>
        <topology evidence="1">Multi-pass membrane protein</topology>
    </subcellularLocation>
</comment>
<dbReference type="AlphaFoldDB" id="A0A8J2MEW2"/>
<sequence>MKRLAVVVLIGLIIPVAVVQCKIHHLALRNDARRNILLTTFGYNKGGIFILKLYNFTVPVELVSPDVTREQRNTDRFGVIGFTFSRGKNILNGVRSKPHVCQLSQFDQGFDALFFVFNFTENSLKVIRTGSGYGLRLCKNLESCPDKTELTSLEAPPRDNAKPSVKDSPNGSDFFDKLHNMLFPVTATRIPYKDYLPLNLSGDQYSTSVAIRFEEGQQGSYSFIYHNCFNYRAHGYSNQVAVHFTVDIFERNPESYLSAGDIAKPKLYLYMAAMFTIAACLWIRNICHSSSGTIYKVHHLMTALVILKSLSLFFHGINYYFVSVYGHQREIWAIIYYITHLLKGALLFGTIILIGTGYTFFKKFLTDRDRKLFIIVLPLQVIDNVAMIIIEESEFGEQGYRFWLQVFIFFDIVCCLAIILPVIWSMRHLQEGARSDGKTAFNLEKLKLFRHFYLAIIGYIYLTRVIKFVIEAVVPFNYDWITDSVVEFSTLLFFLIAGYQFRPQKRNPYLKLAQDDDDGEVYISKKWLSCLKTISIRDEVLGNTSSSVNRNDMDLEERNHQYFKLVVNFWLKNAAHYSLS</sequence>
<organism evidence="10 11">
    <name type="scientific">Cercopithifilaria johnstoni</name>
    <dbReference type="NCBI Taxonomy" id="2874296"/>
    <lineage>
        <taxon>Eukaryota</taxon>
        <taxon>Metazoa</taxon>
        <taxon>Ecdysozoa</taxon>
        <taxon>Nematoda</taxon>
        <taxon>Chromadorea</taxon>
        <taxon>Rhabditida</taxon>
        <taxon>Spirurina</taxon>
        <taxon>Spiruromorpha</taxon>
        <taxon>Filarioidea</taxon>
        <taxon>Onchocercidae</taxon>
        <taxon>Cercopithifilaria</taxon>
    </lineage>
</organism>
<dbReference type="InterPro" id="IPR053937">
    <property type="entry name" value="GOST_TM"/>
</dbReference>
<accession>A0A8J2MEW2</accession>
<keyword evidence="11" id="KW-1185">Reference proteome</keyword>
<protein>
    <recommendedName>
        <fullName evidence="9">GOST seven transmembrane domain-containing protein</fullName>
    </recommendedName>
</protein>
<gene>
    <name evidence="10" type="ORF">CJOHNSTONI_LOCUS9024</name>
</gene>
<evidence type="ECO:0000256" key="7">
    <source>
        <dbReference type="SAM" id="Phobius"/>
    </source>
</evidence>
<evidence type="ECO:0000313" key="10">
    <source>
        <dbReference type="EMBL" id="CAG9539424.1"/>
    </source>
</evidence>
<reference evidence="10" key="1">
    <citation type="submission" date="2021-09" db="EMBL/GenBank/DDBJ databases">
        <authorList>
            <consortium name="Pathogen Informatics"/>
        </authorList>
    </citation>
    <scope>NUCLEOTIDE SEQUENCE</scope>
</reference>
<feature type="transmembrane region" description="Helical" evidence="7">
    <location>
        <begin position="480"/>
        <end position="501"/>
    </location>
</feature>
<keyword evidence="2 7" id="KW-0812">Transmembrane</keyword>
<dbReference type="Pfam" id="PF06814">
    <property type="entry name" value="GOST_TM"/>
    <property type="match status" value="1"/>
</dbReference>
<feature type="chain" id="PRO_5035247692" description="GOST seven transmembrane domain-containing protein" evidence="8">
    <location>
        <begin position="22"/>
        <end position="580"/>
    </location>
</feature>
<evidence type="ECO:0000256" key="1">
    <source>
        <dbReference type="ARBA" id="ARBA00004141"/>
    </source>
</evidence>
<evidence type="ECO:0000259" key="9">
    <source>
        <dbReference type="Pfam" id="PF06814"/>
    </source>
</evidence>
<feature type="compositionally biased region" description="Basic and acidic residues" evidence="6">
    <location>
        <begin position="156"/>
        <end position="165"/>
    </location>
</feature>
<dbReference type="InterPro" id="IPR009637">
    <property type="entry name" value="GPR107/GPR108-like"/>
</dbReference>
<dbReference type="PANTHER" id="PTHR21229">
    <property type="entry name" value="LUNG SEVEN TRANSMEMBRANE RECEPTOR"/>
    <property type="match status" value="1"/>
</dbReference>
<evidence type="ECO:0000256" key="3">
    <source>
        <dbReference type="ARBA" id="ARBA00022729"/>
    </source>
</evidence>
<feature type="transmembrane region" description="Helical" evidence="7">
    <location>
        <begin position="267"/>
        <end position="287"/>
    </location>
</feature>
<dbReference type="GO" id="GO:0016020">
    <property type="term" value="C:membrane"/>
    <property type="evidence" value="ECO:0007669"/>
    <property type="project" value="UniProtKB-SubCell"/>
</dbReference>
<keyword evidence="5 7" id="KW-0472">Membrane</keyword>
<feature type="transmembrane region" description="Helical" evidence="7">
    <location>
        <begin position="334"/>
        <end position="360"/>
    </location>
</feature>
<dbReference type="EMBL" id="CAKAEH010001787">
    <property type="protein sequence ID" value="CAG9539424.1"/>
    <property type="molecule type" value="Genomic_DNA"/>
</dbReference>
<dbReference type="GO" id="GO:0005794">
    <property type="term" value="C:Golgi apparatus"/>
    <property type="evidence" value="ECO:0007669"/>
    <property type="project" value="TreeGrafter"/>
</dbReference>
<feature type="transmembrane region" description="Helical" evidence="7">
    <location>
        <begin position="402"/>
        <end position="424"/>
    </location>
</feature>
<evidence type="ECO:0000256" key="5">
    <source>
        <dbReference type="ARBA" id="ARBA00023136"/>
    </source>
</evidence>
<proteinExistence type="predicted"/>
<feature type="transmembrane region" description="Helical" evidence="7">
    <location>
        <begin position="299"/>
        <end position="322"/>
    </location>
</feature>
<dbReference type="OrthoDB" id="29657at2759"/>
<feature type="region of interest" description="Disordered" evidence="6">
    <location>
        <begin position="149"/>
        <end position="168"/>
    </location>
</feature>